<evidence type="ECO:0000256" key="2">
    <source>
        <dbReference type="ARBA" id="ARBA00007998"/>
    </source>
</evidence>
<dbReference type="RefSeq" id="WP_205185218.1">
    <property type="nucleotide sequence ID" value="NZ_JAFBFC010000002.1"/>
</dbReference>
<evidence type="ECO:0000256" key="1">
    <source>
        <dbReference type="ARBA" id="ARBA00004141"/>
    </source>
</evidence>
<proteinExistence type="inferred from homology"/>
<accession>A0ABS2QSI3</accession>
<dbReference type="EMBL" id="JAFBFC010000002">
    <property type="protein sequence ID" value="MBM7702350.1"/>
    <property type="molecule type" value="Genomic_DNA"/>
</dbReference>
<dbReference type="PANTHER" id="PTHR34975">
    <property type="entry name" value="SPORE GERMINATION PROTEIN A2"/>
    <property type="match status" value="1"/>
</dbReference>
<evidence type="ECO:0000256" key="6">
    <source>
        <dbReference type="ARBA" id="ARBA00022989"/>
    </source>
</evidence>
<evidence type="ECO:0000313" key="9">
    <source>
        <dbReference type="EMBL" id="MBM7702350.1"/>
    </source>
</evidence>
<feature type="transmembrane region" description="Helical" evidence="8">
    <location>
        <begin position="181"/>
        <end position="204"/>
    </location>
</feature>
<sequence length="369" mass="42465">MKKLNVSLVQLCTLMLLFLTGSTIVVGLNFSAQQDSLLAMLIDLVIGLIVFYGYIFIVQKSDWKGFADLLKMAFGSFLAKWVGVLYSLYFIYLAGRVTIDFAYFISQILHQNSPVWVIAISFLFVVVYCLMLGFEAVARSSEVMVFFFLLLIVILWGLGFFSEEFELKYLGPLFTQGWKKLGDMIFPTGITFPYGELVAFIVLLPSVRDREKMKQVVWLPLVISAFIIIVTMELIIGILHTPFASFYFFPFVKAMELVSYLDLIEHLEIFTTLLLLSGGFVKVTVFLYAAQVTFNQLFHIKRRIWHPIVFVAVMLFLSLFRSQNLVEHLFVGLKQVPYYLHLPFQFIIPFVLGVLVFWKARGKKSKMHM</sequence>
<dbReference type="InterPro" id="IPR004761">
    <property type="entry name" value="Spore_GerAB"/>
</dbReference>
<evidence type="ECO:0000256" key="3">
    <source>
        <dbReference type="ARBA" id="ARBA00022448"/>
    </source>
</evidence>
<feature type="transmembrane region" description="Helical" evidence="8">
    <location>
        <begin position="304"/>
        <end position="322"/>
    </location>
</feature>
<organism evidence="9 10">
    <name type="scientific">Priestia iocasae</name>
    <dbReference type="NCBI Taxonomy" id="2291674"/>
    <lineage>
        <taxon>Bacteria</taxon>
        <taxon>Bacillati</taxon>
        <taxon>Bacillota</taxon>
        <taxon>Bacilli</taxon>
        <taxon>Bacillales</taxon>
        <taxon>Bacillaceae</taxon>
        <taxon>Priestia</taxon>
    </lineage>
</organism>
<evidence type="ECO:0000256" key="7">
    <source>
        <dbReference type="ARBA" id="ARBA00023136"/>
    </source>
</evidence>
<evidence type="ECO:0000256" key="8">
    <source>
        <dbReference type="SAM" id="Phobius"/>
    </source>
</evidence>
<feature type="transmembrane region" description="Helical" evidence="8">
    <location>
        <begin position="37"/>
        <end position="57"/>
    </location>
</feature>
<feature type="transmembrane region" description="Helical" evidence="8">
    <location>
        <begin position="143"/>
        <end position="161"/>
    </location>
</feature>
<keyword evidence="3" id="KW-0813">Transport</keyword>
<feature type="transmembrane region" description="Helical" evidence="8">
    <location>
        <begin position="342"/>
        <end position="360"/>
    </location>
</feature>
<evidence type="ECO:0000256" key="4">
    <source>
        <dbReference type="ARBA" id="ARBA00022544"/>
    </source>
</evidence>
<dbReference type="PANTHER" id="PTHR34975:SF2">
    <property type="entry name" value="SPORE GERMINATION PROTEIN A2"/>
    <property type="match status" value="1"/>
</dbReference>
<dbReference type="Proteomes" id="UP000809829">
    <property type="component" value="Unassembled WGS sequence"/>
</dbReference>
<comment type="subcellular location">
    <subcellularLocation>
        <location evidence="1">Membrane</location>
        <topology evidence="1">Multi-pass membrane protein</topology>
    </subcellularLocation>
</comment>
<dbReference type="Pfam" id="PF03845">
    <property type="entry name" value="Spore_permease"/>
    <property type="match status" value="1"/>
</dbReference>
<keyword evidence="6 8" id="KW-1133">Transmembrane helix</keyword>
<keyword evidence="7 8" id="KW-0472">Membrane</keyword>
<feature type="transmembrane region" description="Helical" evidence="8">
    <location>
        <begin position="69"/>
        <end position="93"/>
    </location>
</feature>
<feature type="transmembrane region" description="Helical" evidence="8">
    <location>
        <begin position="269"/>
        <end position="292"/>
    </location>
</feature>
<keyword evidence="10" id="KW-1185">Reference proteome</keyword>
<dbReference type="NCBIfam" id="TIGR00912">
    <property type="entry name" value="2A0309"/>
    <property type="match status" value="1"/>
</dbReference>
<feature type="transmembrane region" description="Helical" evidence="8">
    <location>
        <begin position="216"/>
        <end position="249"/>
    </location>
</feature>
<gene>
    <name evidence="9" type="ORF">JOC83_001184</name>
</gene>
<keyword evidence="5 8" id="KW-0812">Transmembrane</keyword>
<comment type="caution">
    <text evidence="9">The sequence shown here is derived from an EMBL/GenBank/DDBJ whole genome shotgun (WGS) entry which is preliminary data.</text>
</comment>
<evidence type="ECO:0000313" key="10">
    <source>
        <dbReference type="Proteomes" id="UP000809829"/>
    </source>
</evidence>
<keyword evidence="4" id="KW-0309">Germination</keyword>
<protein>
    <submittedName>
        <fullName evidence="9">Spore germination protein KB</fullName>
    </submittedName>
</protein>
<feature type="transmembrane region" description="Helical" evidence="8">
    <location>
        <begin position="113"/>
        <end position="131"/>
    </location>
</feature>
<name>A0ABS2QSI3_9BACI</name>
<comment type="similarity">
    <text evidence="2">Belongs to the amino acid-polyamine-organocation (APC) superfamily. Spore germination protein (SGP) (TC 2.A.3.9) family.</text>
</comment>
<evidence type="ECO:0000256" key="5">
    <source>
        <dbReference type="ARBA" id="ARBA00022692"/>
    </source>
</evidence>
<reference evidence="9 10" key="1">
    <citation type="submission" date="2021-01" db="EMBL/GenBank/DDBJ databases">
        <title>Genomic Encyclopedia of Type Strains, Phase IV (KMG-IV): sequencing the most valuable type-strain genomes for metagenomic binning, comparative biology and taxonomic classification.</title>
        <authorList>
            <person name="Goeker M."/>
        </authorList>
    </citation>
    <scope>NUCLEOTIDE SEQUENCE [LARGE SCALE GENOMIC DNA]</scope>
    <source>
        <strain evidence="9 10">DSM 104297</strain>
    </source>
</reference>